<gene>
    <name evidence="1" type="ORF">OKJ99_28130</name>
</gene>
<comment type="caution">
    <text evidence="1">The sequence shown here is derived from an EMBL/GenBank/DDBJ whole genome shotgun (WGS) entry which is preliminary data.</text>
</comment>
<accession>A0ABU6FDD3</accession>
<organism evidence="1 2">
    <name type="scientific">Streptomyces endophyticus</name>
    <dbReference type="NCBI Taxonomy" id="714166"/>
    <lineage>
        <taxon>Bacteria</taxon>
        <taxon>Bacillati</taxon>
        <taxon>Actinomycetota</taxon>
        <taxon>Actinomycetes</taxon>
        <taxon>Kitasatosporales</taxon>
        <taxon>Streptomycetaceae</taxon>
        <taxon>Streptomyces</taxon>
    </lineage>
</organism>
<evidence type="ECO:0000313" key="2">
    <source>
        <dbReference type="Proteomes" id="UP001354931"/>
    </source>
</evidence>
<sequence length="96" mass="10534">MVLLVLVYQVWLTVQAGGKVAPGVGELHDPRGRFAVDVELGFKPERYHILQLQKHGRIAGTDGHVVHLRGVAPAGVDALTREYWIEHIEAPPGAPR</sequence>
<dbReference type="EMBL" id="JAOZYC010000146">
    <property type="protein sequence ID" value="MEB8341370.1"/>
    <property type="molecule type" value="Genomic_DNA"/>
</dbReference>
<reference evidence="1 2" key="1">
    <citation type="submission" date="2022-10" db="EMBL/GenBank/DDBJ databases">
        <authorList>
            <person name="Xie J."/>
            <person name="Shen N."/>
        </authorList>
    </citation>
    <scope>NUCLEOTIDE SEQUENCE [LARGE SCALE GENOMIC DNA]</scope>
    <source>
        <strain evidence="1 2">YIM65594</strain>
    </source>
</reference>
<proteinExistence type="predicted"/>
<evidence type="ECO:0000313" key="1">
    <source>
        <dbReference type="EMBL" id="MEB8341370.1"/>
    </source>
</evidence>
<keyword evidence="2" id="KW-1185">Reference proteome</keyword>
<dbReference type="RefSeq" id="WP_326020501.1">
    <property type="nucleotide sequence ID" value="NZ_JAOZYC010000146.1"/>
</dbReference>
<protein>
    <submittedName>
        <fullName evidence="1">Uncharacterized protein</fullName>
    </submittedName>
</protein>
<dbReference type="Proteomes" id="UP001354931">
    <property type="component" value="Unassembled WGS sequence"/>
</dbReference>
<name>A0ABU6FDD3_9ACTN</name>